<gene>
    <name evidence="2" type="ORF">ACAOBT_LOCUS5184</name>
</gene>
<dbReference type="Proteomes" id="UP001152888">
    <property type="component" value="Unassembled WGS sequence"/>
</dbReference>
<evidence type="ECO:0000256" key="1">
    <source>
        <dbReference type="SAM" id="MobiDB-lite"/>
    </source>
</evidence>
<feature type="compositionally biased region" description="Polar residues" evidence="1">
    <location>
        <begin position="206"/>
        <end position="215"/>
    </location>
</feature>
<proteinExistence type="predicted"/>
<feature type="region of interest" description="Disordered" evidence="1">
    <location>
        <begin position="159"/>
        <end position="192"/>
    </location>
</feature>
<evidence type="ECO:0000313" key="3">
    <source>
        <dbReference type="Proteomes" id="UP001152888"/>
    </source>
</evidence>
<accession>A0A9P0JZY2</accession>
<dbReference type="OrthoDB" id="6284373at2759"/>
<feature type="compositionally biased region" description="Acidic residues" evidence="1">
    <location>
        <begin position="161"/>
        <end position="170"/>
    </location>
</feature>
<protein>
    <submittedName>
        <fullName evidence="2">Uncharacterized protein</fullName>
    </submittedName>
</protein>
<evidence type="ECO:0000313" key="2">
    <source>
        <dbReference type="EMBL" id="CAH1963412.1"/>
    </source>
</evidence>
<dbReference type="EMBL" id="CAKOFQ010006707">
    <property type="protein sequence ID" value="CAH1963412.1"/>
    <property type="molecule type" value="Genomic_DNA"/>
</dbReference>
<comment type="caution">
    <text evidence="2">The sequence shown here is derived from an EMBL/GenBank/DDBJ whole genome shotgun (WGS) entry which is preliminary data.</text>
</comment>
<feature type="compositionally biased region" description="Low complexity" evidence="1">
    <location>
        <begin position="171"/>
        <end position="187"/>
    </location>
</feature>
<feature type="compositionally biased region" description="Acidic residues" evidence="1">
    <location>
        <begin position="217"/>
        <end position="226"/>
    </location>
</feature>
<organism evidence="2 3">
    <name type="scientific">Acanthoscelides obtectus</name>
    <name type="common">Bean weevil</name>
    <name type="synonym">Bruchus obtectus</name>
    <dbReference type="NCBI Taxonomy" id="200917"/>
    <lineage>
        <taxon>Eukaryota</taxon>
        <taxon>Metazoa</taxon>
        <taxon>Ecdysozoa</taxon>
        <taxon>Arthropoda</taxon>
        <taxon>Hexapoda</taxon>
        <taxon>Insecta</taxon>
        <taxon>Pterygota</taxon>
        <taxon>Neoptera</taxon>
        <taxon>Endopterygota</taxon>
        <taxon>Coleoptera</taxon>
        <taxon>Polyphaga</taxon>
        <taxon>Cucujiformia</taxon>
        <taxon>Chrysomeloidea</taxon>
        <taxon>Chrysomelidae</taxon>
        <taxon>Bruchinae</taxon>
        <taxon>Bruchini</taxon>
        <taxon>Acanthoscelides</taxon>
    </lineage>
</organism>
<dbReference type="AlphaFoldDB" id="A0A9P0JZY2"/>
<feature type="region of interest" description="Disordered" evidence="1">
    <location>
        <begin position="204"/>
        <end position="226"/>
    </location>
</feature>
<feature type="non-terminal residue" evidence="2">
    <location>
        <position position="1"/>
    </location>
</feature>
<sequence>GNAYTQAYNRPSILLQKRFHNLGVHDCTAEQSHMFLWTENQAKRGSDEVASMLFKFLEDKKDVDHHVVFTVNYPGYTHLPSDRDFALIEKRHRKYAPEVYSPERWHKIINDANNKNPFKVTVMQQEYFWPTYKRMSKRTRPLSQSELLKIADNLGKFSNGDDSDPFEASESDYVCSSESDSSSTSDSESIRNIQKYVSRKKVKINPNPSTVQSNIDPEAELVEEPC</sequence>
<name>A0A9P0JZY2_ACAOB</name>
<reference evidence="2" key="1">
    <citation type="submission" date="2022-03" db="EMBL/GenBank/DDBJ databases">
        <authorList>
            <person name="Sayadi A."/>
        </authorList>
    </citation>
    <scope>NUCLEOTIDE SEQUENCE</scope>
</reference>
<keyword evidence="3" id="KW-1185">Reference proteome</keyword>